<dbReference type="Proteomes" id="UP000627838">
    <property type="component" value="Unassembled WGS sequence"/>
</dbReference>
<evidence type="ECO:0000313" key="3">
    <source>
        <dbReference type="Proteomes" id="UP000627838"/>
    </source>
</evidence>
<comment type="caution">
    <text evidence="2">The sequence shown here is derived from an EMBL/GenBank/DDBJ whole genome shotgun (WGS) entry which is preliminary data.</text>
</comment>
<dbReference type="Pfam" id="PF13560">
    <property type="entry name" value="HTH_31"/>
    <property type="match status" value="1"/>
</dbReference>
<dbReference type="EMBL" id="JADBDZ010000001">
    <property type="protein sequence ID" value="MBE1532459.1"/>
    <property type="molecule type" value="Genomic_DNA"/>
</dbReference>
<name>A0ABR9JPG1_9ACTN</name>
<feature type="domain" description="DUF5753" evidence="1">
    <location>
        <begin position="74"/>
        <end position="254"/>
    </location>
</feature>
<accession>A0ABR9JPG1</accession>
<organism evidence="2 3">
    <name type="scientific">Actinomadura algeriensis</name>
    <dbReference type="NCBI Taxonomy" id="1679523"/>
    <lineage>
        <taxon>Bacteria</taxon>
        <taxon>Bacillati</taxon>
        <taxon>Actinomycetota</taxon>
        <taxon>Actinomycetes</taxon>
        <taxon>Streptosporangiales</taxon>
        <taxon>Thermomonosporaceae</taxon>
        <taxon>Actinomadura</taxon>
    </lineage>
</organism>
<reference evidence="2 3" key="1">
    <citation type="submission" date="2020-10" db="EMBL/GenBank/DDBJ databases">
        <title>Sequencing the genomes of 1000 actinobacteria strains.</title>
        <authorList>
            <person name="Klenk H.-P."/>
        </authorList>
    </citation>
    <scope>NUCLEOTIDE SEQUENCE [LARGE SCALE GENOMIC DNA]</scope>
    <source>
        <strain evidence="2 3">DSM 46744</strain>
    </source>
</reference>
<dbReference type="Pfam" id="PF19054">
    <property type="entry name" value="DUF5753"/>
    <property type="match status" value="1"/>
</dbReference>
<protein>
    <recommendedName>
        <fullName evidence="1">DUF5753 domain-containing protein</fullName>
    </recommendedName>
</protein>
<evidence type="ECO:0000259" key="1">
    <source>
        <dbReference type="Pfam" id="PF19054"/>
    </source>
</evidence>
<dbReference type="InterPro" id="IPR043917">
    <property type="entry name" value="DUF5753"/>
</dbReference>
<gene>
    <name evidence="2" type="ORF">H4W34_002292</name>
</gene>
<keyword evidence="3" id="KW-1185">Reference proteome</keyword>
<sequence>MPGEDVAAYMNWSLAKLSRIETGKVGVAWEGVAALLDLYGYPEGEQREALIALAREAKQVGWWQSYSDFLSKDYRTYIGLETAAARLDIFQTLGIPGPLQTAEYARAVISEGGPLDLDDDAIERRVNLRLERQAVLKGEHPLELWAVLDEAALRREVGGRETMATQLQRLAEAARQPGITLQVIAFDAGVHASLPGSFGIFHFAGEDEPDVAFSESFGGTLFLERAADVRAANLTFEHLKATAKSAADSLKFIQAVAKGYE</sequence>
<evidence type="ECO:0000313" key="2">
    <source>
        <dbReference type="EMBL" id="MBE1532459.1"/>
    </source>
</evidence>
<proteinExistence type="predicted"/>